<dbReference type="EMBL" id="BBTG02000023">
    <property type="protein sequence ID" value="GAO19769.1"/>
    <property type="molecule type" value="Genomic_DNA"/>
</dbReference>
<proteinExistence type="predicted"/>
<keyword evidence="1" id="KW-0472">Membrane</keyword>
<comment type="caution">
    <text evidence="2">The sequence shown here is derived from an EMBL/GenBank/DDBJ whole genome shotgun (WGS) entry which is preliminary data.</text>
</comment>
<sequence>MAAVNTALLARQAARAIAKRGDSWPANNVGVMVVFCIVFVGTRRLLHILLLPWVSGRRFSSGDPNDARPLVPFDPWPSFLAAVFLIGFPLLTRFKVAVGVIGLYIAKCLKRRKERNQPKY</sequence>
<keyword evidence="1" id="KW-1133">Transmembrane helix</keyword>
<protein>
    <submittedName>
        <fullName evidence="2">Uncharacterized protein</fullName>
    </submittedName>
</protein>
<accession>A0A1B5LA29</accession>
<gene>
    <name evidence="2" type="ORF">UVI_02041700</name>
</gene>
<evidence type="ECO:0000313" key="3">
    <source>
        <dbReference type="Proteomes" id="UP000054053"/>
    </source>
</evidence>
<evidence type="ECO:0000313" key="2">
    <source>
        <dbReference type="EMBL" id="GAO19769.1"/>
    </source>
</evidence>
<name>A0A1B5LA29_USTVR</name>
<organism evidence="2 3">
    <name type="scientific">Ustilaginoidea virens</name>
    <name type="common">Rice false smut fungus</name>
    <name type="synonym">Villosiclava virens</name>
    <dbReference type="NCBI Taxonomy" id="1159556"/>
    <lineage>
        <taxon>Eukaryota</taxon>
        <taxon>Fungi</taxon>
        <taxon>Dikarya</taxon>
        <taxon>Ascomycota</taxon>
        <taxon>Pezizomycotina</taxon>
        <taxon>Sordariomycetes</taxon>
        <taxon>Hypocreomycetidae</taxon>
        <taxon>Hypocreales</taxon>
        <taxon>Clavicipitaceae</taxon>
        <taxon>Ustilaginoidea</taxon>
    </lineage>
</organism>
<dbReference type="AlphaFoldDB" id="A0A1B5LA29"/>
<feature type="transmembrane region" description="Helical" evidence="1">
    <location>
        <begin position="29"/>
        <end position="54"/>
    </location>
</feature>
<dbReference type="Proteomes" id="UP000054053">
    <property type="component" value="Unassembled WGS sequence"/>
</dbReference>
<feature type="transmembrane region" description="Helical" evidence="1">
    <location>
        <begin position="79"/>
        <end position="106"/>
    </location>
</feature>
<reference evidence="3" key="1">
    <citation type="journal article" date="2016" name="Genome Announc.">
        <title>Genome sequence of Ustilaginoidea virens IPU010, a rice pathogenic fungus causing false smut.</title>
        <authorList>
            <person name="Kumagai T."/>
            <person name="Ishii T."/>
            <person name="Terai G."/>
            <person name="Umemura M."/>
            <person name="Machida M."/>
            <person name="Asai K."/>
        </authorList>
    </citation>
    <scope>NUCLEOTIDE SEQUENCE [LARGE SCALE GENOMIC DNA]</scope>
    <source>
        <strain evidence="3">IPU010</strain>
    </source>
</reference>
<evidence type="ECO:0000256" key="1">
    <source>
        <dbReference type="SAM" id="Phobius"/>
    </source>
</evidence>
<keyword evidence="1" id="KW-0812">Transmembrane</keyword>